<organism evidence="3 4">
    <name type="scientific">Gomphillus americanus</name>
    <dbReference type="NCBI Taxonomy" id="1940652"/>
    <lineage>
        <taxon>Eukaryota</taxon>
        <taxon>Fungi</taxon>
        <taxon>Dikarya</taxon>
        <taxon>Ascomycota</taxon>
        <taxon>Pezizomycotina</taxon>
        <taxon>Lecanoromycetes</taxon>
        <taxon>OSLEUM clade</taxon>
        <taxon>Ostropomycetidae</taxon>
        <taxon>Ostropales</taxon>
        <taxon>Graphidaceae</taxon>
        <taxon>Gomphilloideae</taxon>
        <taxon>Gomphillus</taxon>
    </lineage>
</organism>
<gene>
    <name evidence="3" type="ORF">GOMPHAMPRED_002502</name>
</gene>
<accession>A0A8H3IIM0</accession>
<dbReference type="Proteomes" id="UP000664169">
    <property type="component" value="Unassembled WGS sequence"/>
</dbReference>
<protein>
    <recommendedName>
        <fullName evidence="5">ABC-type Fe3+ transport system</fullName>
    </recommendedName>
</protein>
<comment type="caution">
    <text evidence="3">The sequence shown here is derived from an EMBL/GenBank/DDBJ whole genome shotgun (WGS) entry which is preliminary data.</text>
</comment>
<dbReference type="PANTHER" id="PTHR30006">
    <property type="entry name" value="THIAMINE-BINDING PERIPLASMIC PROTEIN-RELATED"/>
    <property type="match status" value="1"/>
</dbReference>
<proteinExistence type="predicted"/>
<keyword evidence="1 2" id="KW-0732">Signal</keyword>
<dbReference type="PANTHER" id="PTHR30006:SF2">
    <property type="entry name" value="ABC TRANSPORTER SUBSTRATE-BINDING PROTEIN"/>
    <property type="match status" value="1"/>
</dbReference>
<sequence length="360" mass="41320">MRSGCWFLLPSLTLAYPYFHDGSAIQPDTRSLSEIYHAALKEGGLVTLWHGGDEKNQQDGLKLAFEKRFPGMTLNVTVDLSKYLDVDIDEQLARKSLYVDVAMLQTLQDYPRWKEAGALSPYKPIDFNTVFDQIVDLEGYYMGVRFFHWPMTWDSSRVKGSGPTGYNDFLGKDYKNKLVLTYPNDDDAVLHNFNKIVQEHGTSWLDRLLQQNPRWVRGTQTPTDIIVNTNSNQTATFAAFGPFGSSSLKARVPIKDHFTSWAQTGAIFTEAPHPQAARLLMNFVISREWQQDLVENGLWSVRKDLSQPSGYNQSLLDMQNTDPLGFRDFMMDREMVERLRFWYEERLGVAKGLDPIFDNM</sequence>
<dbReference type="AlphaFoldDB" id="A0A8H3IIM0"/>
<reference evidence="3" key="1">
    <citation type="submission" date="2021-03" db="EMBL/GenBank/DDBJ databases">
        <authorList>
            <person name="Tagirdzhanova G."/>
        </authorList>
    </citation>
    <scope>NUCLEOTIDE SEQUENCE</scope>
</reference>
<dbReference type="EMBL" id="CAJPDQ010000018">
    <property type="protein sequence ID" value="CAF9922255.1"/>
    <property type="molecule type" value="Genomic_DNA"/>
</dbReference>
<dbReference type="OrthoDB" id="124329at2759"/>
<evidence type="ECO:0000313" key="4">
    <source>
        <dbReference type="Proteomes" id="UP000664169"/>
    </source>
</evidence>
<dbReference type="Gene3D" id="3.40.190.10">
    <property type="entry name" value="Periplasmic binding protein-like II"/>
    <property type="match status" value="2"/>
</dbReference>
<keyword evidence="4" id="KW-1185">Reference proteome</keyword>
<evidence type="ECO:0000256" key="1">
    <source>
        <dbReference type="ARBA" id="ARBA00022729"/>
    </source>
</evidence>
<dbReference type="SUPFAM" id="SSF53850">
    <property type="entry name" value="Periplasmic binding protein-like II"/>
    <property type="match status" value="1"/>
</dbReference>
<dbReference type="Pfam" id="PF13343">
    <property type="entry name" value="SBP_bac_6"/>
    <property type="match status" value="1"/>
</dbReference>
<evidence type="ECO:0000256" key="2">
    <source>
        <dbReference type="SAM" id="SignalP"/>
    </source>
</evidence>
<feature type="chain" id="PRO_5034457566" description="ABC-type Fe3+ transport system" evidence="2">
    <location>
        <begin position="16"/>
        <end position="360"/>
    </location>
</feature>
<evidence type="ECO:0000313" key="3">
    <source>
        <dbReference type="EMBL" id="CAF9922255.1"/>
    </source>
</evidence>
<name>A0A8H3IIM0_9LECA</name>
<evidence type="ECO:0008006" key="5">
    <source>
        <dbReference type="Google" id="ProtNLM"/>
    </source>
</evidence>
<feature type="signal peptide" evidence="2">
    <location>
        <begin position="1"/>
        <end position="15"/>
    </location>
</feature>